<gene>
    <name evidence="1" type="ORF">GT464_05105</name>
</gene>
<accession>A0A6N9JJ39</accession>
<reference evidence="1 2" key="1">
    <citation type="journal article" date="2019" name="Nat. Med.">
        <title>A library of human gut bacterial isolates paired with longitudinal multiomics data enables mechanistic microbiome research.</title>
        <authorList>
            <person name="Poyet M."/>
            <person name="Groussin M."/>
            <person name="Gibbons S.M."/>
            <person name="Avila-Pacheco J."/>
            <person name="Jiang X."/>
            <person name="Kearney S.M."/>
            <person name="Perrotta A.R."/>
            <person name="Berdy B."/>
            <person name="Zhao S."/>
            <person name="Lieberman T.D."/>
            <person name="Swanson P.K."/>
            <person name="Smith M."/>
            <person name="Roesemann S."/>
            <person name="Alexander J.E."/>
            <person name="Rich S.A."/>
            <person name="Livny J."/>
            <person name="Vlamakis H."/>
            <person name="Clish C."/>
            <person name="Bullock K."/>
            <person name="Deik A."/>
            <person name="Scott J."/>
            <person name="Pierce K.A."/>
            <person name="Xavier R.J."/>
            <person name="Alm E.J."/>
        </authorList>
    </citation>
    <scope>NUCLEOTIDE SEQUENCE [LARGE SCALE GENOMIC DNA]</scope>
    <source>
        <strain evidence="1 2">BIOML-A20</strain>
    </source>
</reference>
<sequence length="63" mass="7035">MTVTKNGYSKFVVLRSEDYDLMVQEQAKARLMARIAVAERERAAGTARDAFEALDDLEAKNGL</sequence>
<comment type="caution">
    <text evidence="1">The sequence shown here is derived from an EMBL/GenBank/DDBJ whole genome shotgun (WGS) entry which is preliminary data.</text>
</comment>
<proteinExistence type="predicted"/>
<evidence type="ECO:0000313" key="2">
    <source>
        <dbReference type="Proteomes" id="UP000469380"/>
    </source>
</evidence>
<dbReference type="Proteomes" id="UP000469380">
    <property type="component" value="Unassembled WGS sequence"/>
</dbReference>
<name>A0A6N9JJ39_9ACTN</name>
<evidence type="ECO:0000313" key="1">
    <source>
        <dbReference type="EMBL" id="MZJ39336.1"/>
    </source>
</evidence>
<protein>
    <submittedName>
        <fullName evidence="1">Type II toxin-antitoxin system Phd/YefM family antitoxin</fullName>
    </submittedName>
</protein>
<organism evidence="1 2">
    <name type="scientific">Collinsella aerofaciens</name>
    <dbReference type="NCBI Taxonomy" id="74426"/>
    <lineage>
        <taxon>Bacteria</taxon>
        <taxon>Bacillati</taxon>
        <taxon>Actinomycetota</taxon>
        <taxon>Coriobacteriia</taxon>
        <taxon>Coriobacteriales</taxon>
        <taxon>Coriobacteriaceae</taxon>
        <taxon>Collinsella</taxon>
    </lineage>
</organism>
<dbReference type="EMBL" id="WWSR01000007">
    <property type="protein sequence ID" value="MZJ39336.1"/>
    <property type="molecule type" value="Genomic_DNA"/>
</dbReference>
<dbReference type="AlphaFoldDB" id="A0A6N9JJ39"/>